<organism evidence="3 4">
    <name type="scientific">Besnoitia besnoiti</name>
    <name type="common">Apicomplexan protozoan</name>
    <dbReference type="NCBI Taxonomy" id="94643"/>
    <lineage>
        <taxon>Eukaryota</taxon>
        <taxon>Sar</taxon>
        <taxon>Alveolata</taxon>
        <taxon>Apicomplexa</taxon>
        <taxon>Conoidasida</taxon>
        <taxon>Coccidia</taxon>
        <taxon>Eucoccidiorida</taxon>
        <taxon>Eimeriorina</taxon>
        <taxon>Sarcocystidae</taxon>
        <taxon>Besnoitia</taxon>
    </lineage>
</organism>
<dbReference type="RefSeq" id="XP_029222010.1">
    <property type="nucleotide sequence ID" value="XM_029359097.1"/>
</dbReference>
<gene>
    <name evidence="3" type="ORF">BESB_003420</name>
</gene>
<sequence length="196" mass="22215">MAQMSTRKSASLRQIFGGGLLLVGAAGLLVALSASNPVTAAKVRAAESLAAEIHELGDMNDYNQEAEYRIRRAELDAQTPEEIEAAKQKYRENQAKQEQEDADMKRIKDAVVAEMNETVERAGLRGRAEREDHRSDDQQRGFDERQKEIKDMEPSKMAKLMDKRIADLEDIRKTKQNQQALMQELKDKLAKRKKAM</sequence>
<name>A0A2A9MNA7_BESBE</name>
<protein>
    <submittedName>
        <fullName evidence="3">Microneme protein MIC10</fullName>
    </submittedName>
</protein>
<dbReference type="AlphaFoldDB" id="A0A2A9MNA7"/>
<feature type="region of interest" description="Disordered" evidence="2">
    <location>
        <begin position="121"/>
        <end position="158"/>
    </location>
</feature>
<evidence type="ECO:0000313" key="4">
    <source>
        <dbReference type="Proteomes" id="UP000224006"/>
    </source>
</evidence>
<evidence type="ECO:0000256" key="2">
    <source>
        <dbReference type="SAM" id="MobiDB-lite"/>
    </source>
</evidence>
<dbReference type="Proteomes" id="UP000224006">
    <property type="component" value="Chromosome I"/>
</dbReference>
<dbReference type="EMBL" id="NWUJ01000001">
    <property type="protein sequence ID" value="PFH38001.1"/>
    <property type="molecule type" value="Genomic_DNA"/>
</dbReference>
<dbReference type="OrthoDB" id="333357at2759"/>
<evidence type="ECO:0000313" key="3">
    <source>
        <dbReference type="EMBL" id="PFH38001.1"/>
    </source>
</evidence>
<keyword evidence="4" id="KW-1185">Reference proteome</keyword>
<feature type="coiled-coil region" evidence="1">
    <location>
        <begin position="168"/>
        <end position="195"/>
    </location>
</feature>
<comment type="caution">
    <text evidence="3">The sequence shown here is derived from an EMBL/GenBank/DDBJ whole genome shotgun (WGS) entry which is preliminary data.</text>
</comment>
<keyword evidence="1" id="KW-0175">Coiled coil</keyword>
<dbReference type="GeneID" id="40305405"/>
<dbReference type="VEuPathDB" id="ToxoDB:BESB_003420"/>
<evidence type="ECO:0000256" key="1">
    <source>
        <dbReference type="SAM" id="Coils"/>
    </source>
</evidence>
<reference evidence="3 4" key="1">
    <citation type="submission" date="2017-09" db="EMBL/GenBank/DDBJ databases">
        <title>Genome sequencing of Besnoitia besnoiti strain Bb-Ger1.</title>
        <authorList>
            <person name="Schares G."/>
            <person name="Venepally P."/>
            <person name="Lorenzi H.A."/>
        </authorList>
    </citation>
    <scope>NUCLEOTIDE SEQUENCE [LARGE SCALE GENOMIC DNA]</scope>
    <source>
        <strain evidence="3 4">Bb-Ger1</strain>
    </source>
</reference>
<dbReference type="KEGG" id="bbes:BESB_003420"/>
<accession>A0A2A9MNA7</accession>
<proteinExistence type="predicted"/>